<dbReference type="EMBL" id="JBHUCP010000014">
    <property type="protein sequence ID" value="MFD1531753.1"/>
    <property type="molecule type" value="Genomic_DNA"/>
</dbReference>
<dbReference type="Gene3D" id="1.10.10.10">
    <property type="entry name" value="Winged helix-like DNA-binding domain superfamily/Winged helix DNA-binding domain"/>
    <property type="match status" value="1"/>
</dbReference>
<reference evidence="7" key="1">
    <citation type="journal article" date="2019" name="Int. J. Syst. Evol. Microbiol.">
        <title>The Global Catalogue of Microorganisms (GCM) 10K type strain sequencing project: providing services to taxonomists for standard genome sequencing and annotation.</title>
        <authorList>
            <consortium name="The Broad Institute Genomics Platform"/>
            <consortium name="The Broad Institute Genome Sequencing Center for Infectious Disease"/>
            <person name="Wu L."/>
            <person name="Ma J."/>
        </authorList>
    </citation>
    <scope>NUCLEOTIDE SEQUENCE [LARGE SCALE GENOMIC DNA]</scope>
    <source>
        <strain evidence="7">JCM 12165</strain>
    </source>
</reference>
<dbReference type="InterPro" id="IPR036390">
    <property type="entry name" value="WH_DNA-bd_sf"/>
</dbReference>
<organism evidence="6 7">
    <name type="scientific">Pseudonocardia aurantiaca</name>
    <dbReference type="NCBI Taxonomy" id="75290"/>
    <lineage>
        <taxon>Bacteria</taxon>
        <taxon>Bacillati</taxon>
        <taxon>Actinomycetota</taxon>
        <taxon>Actinomycetes</taxon>
        <taxon>Pseudonocardiales</taxon>
        <taxon>Pseudonocardiaceae</taxon>
        <taxon>Pseudonocardia</taxon>
    </lineage>
</organism>
<accession>A0ABW4FMA1</accession>
<dbReference type="PIRSF" id="PIRSF019455">
    <property type="entry name" value="CopR_AtkY"/>
    <property type="match status" value="1"/>
</dbReference>
<evidence type="ECO:0000256" key="1">
    <source>
        <dbReference type="ARBA" id="ARBA00011046"/>
    </source>
</evidence>
<feature type="compositionally biased region" description="Basic and acidic residues" evidence="5">
    <location>
        <begin position="117"/>
        <end position="132"/>
    </location>
</feature>
<dbReference type="Gene3D" id="6.10.140.850">
    <property type="match status" value="1"/>
</dbReference>
<evidence type="ECO:0000313" key="6">
    <source>
        <dbReference type="EMBL" id="MFD1531753.1"/>
    </source>
</evidence>
<dbReference type="Proteomes" id="UP001597145">
    <property type="component" value="Unassembled WGS sequence"/>
</dbReference>
<name>A0ABW4FMA1_9PSEU</name>
<proteinExistence type="inferred from homology"/>
<gene>
    <name evidence="6" type="ORF">ACFSCY_20175</name>
</gene>
<dbReference type="InterPro" id="IPR036388">
    <property type="entry name" value="WH-like_DNA-bd_sf"/>
</dbReference>
<keyword evidence="7" id="KW-1185">Reference proteome</keyword>
<dbReference type="InterPro" id="IPR005650">
    <property type="entry name" value="BlaI_family"/>
</dbReference>
<dbReference type="Pfam" id="PF03965">
    <property type="entry name" value="Penicillinase_R"/>
    <property type="match status" value="1"/>
</dbReference>
<keyword evidence="2" id="KW-0805">Transcription regulation</keyword>
<sequence length="132" mass="14637">MNRFGPLEQAVMEVLWAASEARTAREVLDALPERGLAYSTVRTVLDRLVAKQFVRRTSRGRAGLYAAAAGRDDYVADLMRQVLDLSGDRSSALVHFARSIDEPDAAALREGLQRTSGPERGEDRRHREDGTP</sequence>
<keyword evidence="3" id="KW-0238">DNA-binding</keyword>
<protein>
    <submittedName>
        <fullName evidence="6">BlaI/MecI/CopY family transcriptional regulator</fullName>
    </submittedName>
</protein>
<evidence type="ECO:0000256" key="4">
    <source>
        <dbReference type="ARBA" id="ARBA00023163"/>
    </source>
</evidence>
<dbReference type="SUPFAM" id="SSF46785">
    <property type="entry name" value="Winged helix' DNA-binding domain"/>
    <property type="match status" value="1"/>
</dbReference>
<evidence type="ECO:0000256" key="5">
    <source>
        <dbReference type="SAM" id="MobiDB-lite"/>
    </source>
</evidence>
<evidence type="ECO:0000256" key="3">
    <source>
        <dbReference type="ARBA" id="ARBA00023125"/>
    </source>
</evidence>
<evidence type="ECO:0000256" key="2">
    <source>
        <dbReference type="ARBA" id="ARBA00023015"/>
    </source>
</evidence>
<keyword evidence="4" id="KW-0804">Transcription</keyword>
<comment type="similarity">
    <text evidence="1">Belongs to the BlaI transcriptional regulatory family.</text>
</comment>
<evidence type="ECO:0000313" key="7">
    <source>
        <dbReference type="Proteomes" id="UP001597145"/>
    </source>
</evidence>
<feature type="region of interest" description="Disordered" evidence="5">
    <location>
        <begin position="106"/>
        <end position="132"/>
    </location>
</feature>
<dbReference type="RefSeq" id="WP_343979968.1">
    <property type="nucleotide sequence ID" value="NZ_BAAAJG010000011.1"/>
</dbReference>
<comment type="caution">
    <text evidence="6">The sequence shown here is derived from an EMBL/GenBank/DDBJ whole genome shotgun (WGS) entry which is preliminary data.</text>
</comment>